<keyword evidence="2 7" id="KW-0813">Transport</keyword>
<feature type="transmembrane region" description="Helical" evidence="7">
    <location>
        <begin position="178"/>
        <end position="198"/>
    </location>
</feature>
<evidence type="ECO:0000256" key="7">
    <source>
        <dbReference type="RuleBase" id="RU363032"/>
    </source>
</evidence>
<feature type="transmembrane region" description="Helical" evidence="7">
    <location>
        <begin position="286"/>
        <end position="308"/>
    </location>
</feature>
<organism evidence="9 10">
    <name type="scientific">[Clostridium] ultunense Esp</name>
    <dbReference type="NCBI Taxonomy" id="1288971"/>
    <lineage>
        <taxon>Bacteria</taxon>
        <taxon>Bacillati</taxon>
        <taxon>Bacillota</taxon>
        <taxon>Tissierellia</taxon>
        <taxon>Tissierellales</taxon>
        <taxon>Tepidimicrobiaceae</taxon>
        <taxon>Schnuerera</taxon>
    </lineage>
</organism>
<dbReference type="PROSITE" id="PS50928">
    <property type="entry name" value="ABC_TM1"/>
    <property type="match status" value="1"/>
</dbReference>
<dbReference type="GO" id="GO:0071916">
    <property type="term" value="F:dipeptide transmembrane transporter activity"/>
    <property type="evidence" value="ECO:0007669"/>
    <property type="project" value="TreeGrafter"/>
</dbReference>
<feature type="domain" description="ABC transmembrane type-1" evidence="8">
    <location>
        <begin position="95"/>
        <end position="305"/>
    </location>
</feature>
<dbReference type="Gene3D" id="1.10.3720.10">
    <property type="entry name" value="MetI-like"/>
    <property type="match status" value="1"/>
</dbReference>
<dbReference type="CDD" id="cd06261">
    <property type="entry name" value="TM_PBP2"/>
    <property type="match status" value="1"/>
</dbReference>
<keyword evidence="5 7" id="KW-1133">Transmembrane helix</keyword>
<dbReference type="SUPFAM" id="SSF161098">
    <property type="entry name" value="MetI-like"/>
    <property type="match status" value="1"/>
</dbReference>
<dbReference type="PANTHER" id="PTHR43163">
    <property type="entry name" value="DIPEPTIDE TRANSPORT SYSTEM PERMEASE PROTEIN DPPB-RELATED"/>
    <property type="match status" value="1"/>
</dbReference>
<dbReference type="Proteomes" id="UP000245423">
    <property type="component" value="Chromosome 1"/>
</dbReference>
<dbReference type="EMBL" id="LT669839">
    <property type="protein sequence ID" value="SHD75697.1"/>
    <property type="molecule type" value="Genomic_DNA"/>
</dbReference>
<dbReference type="HOGENOM" id="CLU_036879_1_2_9"/>
<evidence type="ECO:0000256" key="4">
    <source>
        <dbReference type="ARBA" id="ARBA00022692"/>
    </source>
</evidence>
<dbReference type="RefSeq" id="WP_005587489.1">
    <property type="nucleotide sequence ID" value="NZ_LT669839.1"/>
</dbReference>
<dbReference type="Pfam" id="PF19300">
    <property type="entry name" value="BPD_transp_1_N"/>
    <property type="match status" value="1"/>
</dbReference>
<keyword evidence="4 7" id="KW-0812">Transmembrane</keyword>
<sequence length="315" mass="35606">MLKFIIKRILSSIPVILVVITFVFFIMRVIPGDPAILILGDEANSKDVEILREKMGLNEPLLVQYVNYVKDILTGNWGNSYYNNESVFKNIKDRLEPTVLIVIYSTLISIFLGVPLGILAARYRNTFLDYTLTTASVFGLSIPMFWLGIMMVFLFGVKLRWFPVQGYKEIQEVGLKTALYYVSMPSIALGLQSVASIARYTRSAMLDVLNNDYIKTARAKGLPVNKVFYKHALKNSLSPVVTQIGFSMVSMLGGAVVIETVFNIPGMGKLAYDSLMRRDYAQEQAIILYMALVFVFVNIIVDIIYKYLDPRIELD</sequence>
<dbReference type="InterPro" id="IPR000515">
    <property type="entry name" value="MetI-like"/>
</dbReference>
<keyword evidence="10" id="KW-1185">Reference proteome</keyword>
<evidence type="ECO:0000313" key="10">
    <source>
        <dbReference type="Proteomes" id="UP000245423"/>
    </source>
</evidence>
<evidence type="ECO:0000256" key="2">
    <source>
        <dbReference type="ARBA" id="ARBA00022448"/>
    </source>
</evidence>
<name>M1ZFS8_9FIRM</name>
<dbReference type="OrthoDB" id="24153at2"/>
<evidence type="ECO:0000259" key="8">
    <source>
        <dbReference type="PROSITE" id="PS50928"/>
    </source>
</evidence>
<evidence type="ECO:0000256" key="1">
    <source>
        <dbReference type="ARBA" id="ARBA00004651"/>
    </source>
</evidence>
<comment type="similarity">
    <text evidence="7">Belongs to the binding-protein-dependent transport system permease family.</text>
</comment>
<evidence type="ECO:0000256" key="3">
    <source>
        <dbReference type="ARBA" id="ARBA00022475"/>
    </source>
</evidence>
<feature type="transmembrane region" description="Helical" evidence="7">
    <location>
        <begin position="12"/>
        <end position="30"/>
    </location>
</feature>
<proteinExistence type="inferred from homology"/>
<keyword evidence="3" id="KW-1003">Cell membrane</keyword>
<dbReference type="GO" id="GO:0005886">
    <property type="term" value="C:plasma membrane"/>
    <property type="evidence" value="ECO:0007669"/>
    <property type="project" value="UniProtKB-SubCell"/>
</dbReference>
<feature type="transmembrane region" description="Helical" evidence="7">
    <location>
        <begin position="99"/>
        <end position="123"/>
    </location>
</feature>
<evidence type="ECO:0000313" key="9">
    <source>
        <dbReference type="EMBL" id="SHD75697.1"/>
    </source>
</evidence>
<evidence type="ECO:0000256" key="6">
    <source>
        <dbReference type="ARBA" id="ARBA00023136"/>
    </source>
</evidence>
<comment type="subcellular location">
    <subcellularLocation>
        <location evidence="1 7">Cell membrane</location>
        <topology evidence="1 7">Multi-pass membrane protein</topology>
    </subcellularLocation>
</comment>
<accession>M1ZFS8</accession>
<dbReference type="InterPro" id="IPR045621">
    <property type="entry name" value="BPD_transp_1_N"/>
</dbReference>
<feature type="transmembrane region" description="Helical" evidence="7">
    <location>
        <begin position="244"/>
        <end position="265"/>
    </location>
</feature>
<dbReference type="Pfam" id="PF00528">
    <property type="entry name" value="BPD_transp_1"/>
    <property type="match status" value="1"/>
</dbReference>
<protein>
    <submittedName>
        <fullName evidence="9">Putative peptide ABC transporter permease protein y4tP</fullName>
    </submittedName>
</protein>
<evidence type="ECO:0000256" key="5">
    <source>
        <dbReference type="ARBA" id="ARBA00022989"/>
    </source>
</evidence>
<dbReference type="AlphaFoldDB" id="M1ZFS8"/>
<keyword evidence="6 7" id="KW-0472">Membrane</keyword>
<dbReference type="InterPro" id="IPR035906">
    <property type="entry name" value="MetI-like_sf"/>
</dbReference>
<feature type="transmembrane region" description="Helical" evidence="7">
    <location>
        <begin position="135"/>
        <end position="157"/>
    </location>
</feature>
<gene>
    <name evidence="9" type="ORF">CUESP1_0303</name>
</gene>
<dbReference type="PANTHER" id="PTHR43163:SF6">
    <property type="entry name" value="DIPEPTIDE TRANSPORT SYSTEM PERMEASE PROTEIN DPPB-RELATED"/>
    <property type="match status" value="1"/>
</dbReference>
<reference evidence="9 10" key="1">
    <citation type="submission" date="2016-11" db="EMBL/GenBank/DDBJ databases">
        <authorList>
            <person name="Manzoor S."/>
        </authorList>
    </citation>
    <scope>NUCLEOTIDE SEQUENCE [LARGE SCALE GENOMIC DNA]</scope>
    <source>
        <strain evidence="9">Clostridium ultunense strain Esp</strain>
    </source>
</reference>